<dbReference type="RefSeq" id="WP_254084334.1">
    <property type="nucleotide sequence ID" value="NZ_JAHESE010000008.1"/>
</dbReference>
<dbReference type="Proteomes" id="UP001319080">
    <property type="component" value="Unassembled WGS sequence"/>
</dbReference>
<dbReference type="EMBL" id="JAHESE010000008">
    <property type="protein sequence ID" value="MBT1708741.1"/>
    <property type="molecule type" value="Genomic_DNA"/>
</dbReference>
<name>A0AAP2DWT7_9BACT</name>
<comment type="caution">
    <text evidence="1">The sequence shown here is derived from an EMBL/GenBank/DDBJ whole genome shotgun (WGS) entry which is preliminary data.</text>
</comment>
<organism evidence="1 2">
    <name type="scientific">Dawidia cretensis</name>
    <dbReference type="NCBI Taxonomy" id="2782350"/>
    <lineage>
        <taxon>Bacteria</taxon>
        <taxon>Pseudomonadati</taxon>
        <taxon>Bacteroidota</taxon>
        <taxon>Cytophagia</taxon>
        <taxon>Cytophagales</taxon>
        <taxon>Chryseotaleaceae</taxon>
        <taxon>Dawidia</taxon>
    </lineage>
</organism>
<evidence type="ECO:0000313" key="2">
    <source>
        <dbReference type="Proteomes" id="UP001319080"/>
    </source>
</evidence>
<dbReference type="AlphaFoldDB" id="A0AAP2DWT7"/>
<gene>
    <name evidence="1" type="ORF">KK062_10925</name>
</gene>
<protein>
    <submittedName>
        <fullName evidence="1">Uncharacterized protein</fullName>
    </submittedName>
</protein>
<reference evidence="1 2" key="1">
    <citation type="submission" date="2021-05" db="EMBL/GenBank/DDBJ databases">
        <title>A Polyphasic approach of four new species of the genus Ohtaekwangia: Ohtaekwangia histidinii sp. nov., Ohtaekwangia cretensis sp. nov., Ohtaekwangia indiensis sp. nov., Ohtaekwangia reichenbachii sp. nov. from diverse environment.</title>
        <authorList>
            <person name="Octaviana S."/>
        </authorList>
    </citation>
    <scope>NUCLEOTIDE SEQUENCE [LARGE SCALE GENOMIC DNA]</scope>
    <source>
        <strain evidence="1 2">PWU5</strain>
    </source>
</reference>
<accession>A0AAP2DWT7</accession>
<keyword evidence="2" id="KW-1185">Reference proteome</keyword>
<evidence type="ECO:0000313" key="1">
    <source>
        <dbReference type="EMBL" id="MBT1708741.1"/>
    </source>
</evidence>
<sequence>MKIDRIVIYSKDIARLTGKSERRARASMAKLRAWLGKAPGQPVTVQEYCRYAGVSEDEVVRAMAHF</sequence>
<proteinExistence type="predicted"/>